<dbReference type="InterPro" id="IPR015943">
    <property type="entry name" value="WD40/YVTN_repeat-like_dom_sf"/>
</dbReference>
<dbReference type="InterPro" id="IPR036322">
    <property type="entry name" value="WD40_repeat_dom_sf"/>
</dbReference>
<dbReference type="AlphaFoldDB" id="A0A1V9X5B7"/>
<sequence>MFDFDPGHLLTTLAWSPATQLQAEVELLVASSDGTVSLCRWAGNSRKRGWSTSIKHLAKHQGGAVSLHVSPKREIARAVSTGADNSLNLYDTQRLWQVSEKRWLRSAGKFVSFADKEIVLYELDGTLRMYDAFSARPLRVSLYTKRFPLRVACTDNRLATVTLNGALLVFDAPFWHPPVLACEAGHNEEGKFTSCLCMAISPTKRWVALGDAGGYYIQHVHTGEIVQSFSTPHPVLHLSWHSKMTMLAIANGTKVQLTYLK</sequence>
<dbReference type="InParanoid" id="A0A1V9X5B7"/>
<proteinExistence type="predicted"/>
<dbReference type="Gene3D" id="2.130.10.10">
    <property type="entry name" value="YVTN repeat-like/Quinoprotein amine dehydrogenase"/>
    <property type="match status" value="1"/>
</dbReference>
<dbReference type="EMBL" id="MNPL01024579">
    <property type="protein sequence ID" value="OQR68472.1"/>
    <property type="molecule type" value="Genomic_DNA"/>
</dbReference>
<reference evidence="1 2" key="1">
    <citation type="journal article" date="2017" name="Gigascience">
        <title>Draft genome of the honey bee ectoparasitic mite, Tropilaelaps mercedesae, is shaped by the parasitic life history.</title>
        <authorList>
            <person name="Dong X."/>
            <person name="Armstrong S.D."/>
            <person name="Xia D."/>
            <person name="Makepeace B.L."/>
            <person name="Darby A.C."/>
            <person name="Kadowaki T."/>
        </authorList>
    </citation>
    <scope>NUCLEOTIDE SEQUENCE [LARGE SCALE GENOMIC DNA]</scope>
    <source>
        <strain evidence="1">Wuxi-XJTLU</strain>
    </source>
</reference>
<gene>
    <name evidence="1" type="ORF">BIW11_12895</name>
</gene>
<dbReference type="OrthoDB" id="340259at2759"/>
<dbReference type="PANTHER" id="PTHR22806:SF0">
    <property type="entry name" value="NUCLEOPORIN NUP37"/>
    <property type="match status" value="1"/>
</dbReference>
<evidence type="ECO:0000313" key="1">
    <source>
        <dbReference type="EMBL" id="OQR68472.1"/>
    </source>
</evidence>
<dbReference type="SUPFAM" id="SSF50978">
    <property type="entry name" value="WD40 repeat-like"/>
    <property type="match status" value="1"/>
</dbReference>
<dbReference type="Proteomes" id="UP000192247">
    <property type="component" value="Unassembled WGS sequence"/>
</dbReference>
<protein>
    <submittedName>
        <fullName evidence="1">Uncharacterized protein</fullName>
    </submittedName>
</protein>
<dbReference type="PANTHER" id="PTHR22806">
    <property type="entry name" value="NUCLEOPORIN NUP37 P37 -RELATED"/>
    <property type="match status" value="1"/>
</dbReference>
<keyword evidence="2" id="KW-1185">Reference proteome</keyword>
<dbReference type="InterPro" id="IPR037626">
    <property type="entry name" value="NUP37"/>
</dbReference>
<dbReference type="GO" id="GO:0031080">
    <property type="term" value="C:nuclear pore outer ring"/>
    <property type="evidence" value="ECO:0007669"/>
    <property type="project" value="InterPro"/>
</dbReference>
<evidence type="ECO:0000313" key="2">
    <source>
        <dbReference type="Proteomes" id="UP000192247"/>
    </source>
</evidence>
<name>A0A1V9X5B7_9ACAR</name>
<comment type="caution">
    <text evidence="1">The sequence shown here is derived from an EMBL/GenBank/DDBJ whole genome shotgun (WGS) entry which is preliminary data.</text>
</comment>
<organism evidence="1 2">
    <name type="scientific">Tropilaelaps mercedesae</name>
    <dbReference type="NCBI Taxonomy" id="418985"/>
    <lineage>
        <taxon>Eukaryota</taxon>
        <taxon>Metazoa</taxon>
        <taxon>Ecdysozoa</taxon>
        <taxon>Arthropoda</taxon>
        <taxon>Chelicerata</taxon>
        <taxon>Arachnida</taxon>
        <taxon>Acari</taxon>
        <taxon>Parasitiformes</taxon>
        <taxon>Mesostigmata</taxon>
        <taxon>Gamasina</taxon>
        <taxon>Dermanyssoidea</taxon>
        <taxon>Laelapidae</taxon>
        <taxon>Tropilaelaps</taxon>
    </lineage>
</organism>
<accession>A0A1V9X5B7</accession>